<dbReference type="AlphaFoldDB" id="A0A8B6BQ72"/>
<gene>
    <name evidence="1" type="ORF">MGAL_10B048076</name>
</gene>
<evidence type="ECO:0000313" key="1">
    <source>
        <dbReference type="EMBL" id="VDH93497.1"/>
    </source>
</evidence>
<dbReference type="Proteomes" id="UP000596742">
    <property type="component" value="Unassembled WGS sequence"/>
</dbReference>
<comment type="caution">
    <text evidence="1">The sequence shown here is derived from an EMBL/GenBank/DDBJ whole genome shotgun (WGS) entry which is preliminary data.</text>
</comment>
<organism evidence="1 2">
    <name type="scientific">Mytilus galloprovincialis</name>
    <name type="common">Mediterranean mussel</name>
    <dbReference type="NCBI Taxonomy" id="29158"/>
    <lineage>
        <taxon>Eukaryota</taxon>
        <taxon>Metazoa</taxon>
        <taxon>Spiralia</taxon>
        <taxon>Lophotrochozoa</taxon>
        <taxon>Mollusca</taxon>
        <taxon>Bivalvia</taxon>
        <taxon>Autobranchia</taxon>
        <taxon>Pteriomorphia</taxon>
        <taxon>Mytilida</taxon>
        <taxon>Mytiloidea</taxon>
        <taxon>Mytilidae</taxon>
        <taxon>Mytilinae</taxon>
        <taxon>Mytilus</taxon>
    </lineage>
</organism>
<evidence type="ECO:0000313" key="2">
    <source>
        <dbReference type="Proteomes" id="UP000596742"/>
    </source>
</evidence>
<name>A0A8B6BQ72_MYTGA</name>
<reference evidence="1" key="1">
    <citation type="submission" date="2018-11" db="EMBL/GenBank/DDBJ databases">
        <authorList>
            <person name="Alioto T."/>
            <person name="Alioto T."/>
        </authorList>
    </citation>
    <scope>NUCLEOTIDE SEQUENCE</scope>
</reference>
<accession>A0A8B6BQ72</accession>
<sequence length="129" mass="14620">MEKDTTKLWILTKALNDEGSKRQKITLEVEEEQLQTGKAAANASAKGCEVENNTNIPTLCKKEVRTEIRVRQKTPVHEIMQIDITMCEMKQSIRMQKTKTSPGPDNITNEMLHHVVQDAFQPEKVTLAS</sequence>
<dbReference type="OrthoDB" id="410104at2759"/>
<protein>
    <submittedName>
        <fullName evidence="1">Uncharacterized protein</fullName>
    </submittedName>
</protein>
<dbReference type="EMBL" id="UYJE01000467">
    <property type="protein sequence ID" value="VDH93497.1"/>
    <property type="molecule type" value="Genomic_DNA"/>
</dbReference>
<keyword evidence="2" id="KW-1185">Reference proteome</keyword>
<proteinExistence type="predicted"/>